<name>A0A939BQQ6_9BACL</name>
<dbReference type="InterPro" id="IPR027417">
    <property type="entry name" value="P-loop_NTPase"/>
</dbReference>
<dbReference type="Gene3D" id="1.10.287.380">
    <property type="entry name" value="Valyl-tRNA synthetase, C-terminal domain"/>
    <property type="match status" value="1"/>
</dbReference>
<dbReference type="FunFam" id="3.40.50.300:FF:000309">
    <property type="entry name" value="ABC transporter ATP-binding protein"/>
    <property type="match status" value="1"/>
</dbReference>
<dbReference type="EMBL" id="JAFBEB010000001">
    <property type="protein sequence ID" value="MBM7588782.1"/>
    <property type="molecule type" value="Genomic_DNA"/>
</dbReference>
<feature type="compositionally biased region" description="Polar residues" evidence="5">
    <location>
        <begin position="554"/>
        <end position="564"/>
    </location>
</feature>
<keyword evidence="4" id="KW-0175">Coiled coil</keyword>
<dbReference type="InterPro" id="IPR032781">
    <property type="entry name" value="ABC_tran_Xtn"/>
</dbReference>
<evidence type="ECO:0000313" key="8">
    <source>
        <dbReference type="Proteomes" id="UP000717624"/>
    </source>
</evidence>
<dbReference type="CDD" id="cd03221">
    <property type="entry name" value="ABCF_EF-3"/>
    <property type="match status" value="2"/>
</dbReference>
<feature type="coiled-coil region" evidence="4">
    <location>
        <begin position="578"/>
        <end position="643"/>
    </location>
</feature>
<dbReference type="AlphaFoldDB" id="A0A939BQQ6"/>
<evidence type="ECO:0000256" key="3">
    <source>
        <dbReference type="ARBA" id="ARBA00022840"/>
    </source>
</evidence>
<dbReference type="GO" id="GO:0005524">
    <property type="term" value="F:ATP binding"/>
    <property type="evidence" value="ECO:0007669"/>
    <property type="project" value="UniProtKB-KW"/>
</dbReference>
<evidence type="ECO:0000313" key="7">
    <source>
        <dbReference type="EMBL" id="MBM7588782.1"/>
    </source>
</evidence>
<comment type="caution">
    <text evidence="7">The sequence shown here is derived from an EMBL/GenBank/DDBJ whole genome shotgun (WGS) entry which is preliminary data.</text>
</comment>
<evidence type="ECO:0000256" key="2">
    <source>
        <dbReference type="ARBA" id="ARBA00022741"/>
    </source>
</evidence>
<accession>A0A939BQQ6</accession>
<proteinExistence type="predicted"/>
<dbReference type="Pfam" id="PF12848">
    <property type="entry name" value="ABC_tran_Xtn"/>
    <property type="match status" value="1"/>
</dbReference>
<gene>
    <name evidence="7" type="ORF">JOD01_000368</name>
</gene>
<keyword evidence="8" id="KW-1185">Reference proteome</keyword>
<protein>
    <submittedName>
        <fullName evidence="7">ATP-binding cassette subfamily F protein uup</fullName>
    </submittedName>
</protein>
<keyword evidence="1" id="KW-0677">Repeat</keyword>
<feature type="domain" description="ABC transporter" evidence="6">
    <location>
        <begin position="319"/>
        <end position="537"/>
    </location>
</feature>
<dbReference type="InterPro" id="IPR017871">
    <property type="entry name" value="ABC_transporter-like_CS"/>
</dbReference>
<dbReference type="PANTHER" id="PTHR42855:SF1">
    <property type="entry name" value="ABC TRANSPORTER DOMAIN-CONTAINING PROTEIN"/>
    <property type="match status" value="1"/>
</dbReference>
<dbReference type="Proteomes" id="UP000717624">
    <property type="component" value="Unassembled WGS sequence"/>
</dbReference>
<dbReference type="PANTHER" id="PTHR42855">
    <property type="entry name" value="ABC TRANSPORTER ATP-BINDING SUBUNIT"/>
    <property type="match status" value="1"/>
</dbReference>
<dbReference type="PROSITE" id="PS50893">
    <property type="entry name" value="ABC_TRANSPORTER_2"/>
    <property type="match status" value="2"/>
</dbReference>
<feature type="coiled-coil region" evidence="4">
    <location>
        <begin position="241"/>
        <end position="268"/>
    </location>
</feature>
<dbReference type="GO" id="GO:0016887">
    <property type="term" value="F:ATP hydrolysis activity"/>
    <property type="evidence" value="ECO:0007669"/>
    <property type="project" value="InterPro"/>
</dbReference>
<dbReference type="Gene3D" id="3.40.50.300">
    <property type="entry name" value="P-loop containing nucleotide triphosphate hydrolases"/>
    <property type="match status" value="2"/>
</dbReference>
<dbReference type="InterPro" id="IPR032524">
    <property type="entry name" value="ABC_tran_C"/>
</dbReference>
<evidence type="ECO:0000259" key="6">
    <source>
        <dbReference type="PROSITE" id="PS50893"/>
    </source>
</evidence>
<dbReference type="Pfam" id="PF16326">
    <property type="entry name" value="ABC_tran_CTD"/>
    <property type="match status" value="1"/>
</dbReference>
<dbReference type="GO" id="GO:0003677">
    <property type="term" value="F:DNA binding"/>
    <property type="evidence" value="ECO:0007669"/>
    <property type="project" value="InterPro"/>
</dbReference>
<dbReference type="RefSeq" id="WP_204516508.1">
    <property type="nucleotide sequence ID" value="NZ_BAABIN010000009.1"/>
</dbReference>
<feature type="domain" description="ABC transporter" evidence="6">
    <location>
        <begin position="4"/>
        <end position="255"/>
    </location>
</feature>
<dbReference type="SMART" id="SM00382">
    <property type="entry name" value="AAA"/>
    <property type="match status" value="2"/>
</dbReference>
<feature type="region of interest" description="Disordered" evidence="5">
    <location>
        <begin position="531"/>
        <end position="573"/>
    </location>
</feature>
<dbReference type="FunFam" id="3.40.50.300:FF:000011">
    <property type="entry name" value="Putative ABC transporter ATP-binding component"/>
    <property type="match status" value="1"/>
</dbReference>
<dbReference type="InterPro" id="IPR003439">
    <property type="entry name" value="ABC_transporter-like_ATP-bd"/>
</dbReference>
<evidence type="ECO:0000256" key="4">
    <source>
        <dbReference type="SAM" id="Coils"/>
    </source>
</evidence>
<dbReference type="InterPro" id="IPR051309">
    <property type="entry name" value="ABCF_ATPase"/>
</dbReference>
<evidence type="ECO:0000256" key="1">
    <source>
        <dbReference type="ARBA" id="ARBA00022737"/>
    </source>
</evidence>
<keyword evidence="3 7" id="KW-0067">ATP-binding</keyword>
<dbReference type="InterPro" id="IPR003593">
    <property type="entry name" value="AAA+_ATPase"/>
</dbReference>
<dbReference type="PROSITE" id="PS00211">
    <property type="entry name" value="ABC_TRANSPORTER_1"/>
    <property type="match status" value="1"/>
</dbReference>
<reference evidence="7" key="1">
    <citation type="submission" date="2021-01" db="EMBL/GenBank/DDBJ databases">
        <title>Genomic Encyclopedia of Type Strains, Phase IV (KMG-IV): sequencing the most valuable type-strain genomes for metagenomic binning, comparative biology and taxonomic classification.</title>
        <authorList>
            <person name="Goeker M."/>
        </authorList>
    </citation>
    <scope>NUCLEOTIDE SEQUENCE</scope>
    <source>
        <strain evidence="7">DSM 25523</strain>
    </source>
</reference>
<dbReference type="Pfam" id="PF00005">
    <property type="entry name" value="ABC_tran"/>
    <property type="match status" value="2"/>
</dbReference>
<organism evidence="7 8">
    <name type="scientific">Brevibacillus fulvus</name>
    <dbReference type="NCBI Taxonomy" id="1125967"/>
    <lineage>
        <taxon>Bacteria</taxon>
        <taxon>Bacillati</taxon>
        <taxon>Bacillota</taxon>
        <taxon>Bacilli</taxon>
        <taxon>Bacillales</taxon>
        <taxon>Paenibacillaceae</taxon>
        <taxon>Brevibacillus</taxon>
    </lineage>
</organism>
<dbReference type="SUPFAM" id="SSF52540">
    <property type="entry name" value="P-loop containing nucleoside triphosphate hydrolases"/>
    <property type="match status" value="2"/>
</dbReference>
<sequence length="644" mass="73021">MQMLSVEQLTKSYGEKVLFDQISFHISEQQRIGLIGVNGTGKSSLLKIIAGLDTADSGKVVHANHFHVEYLPQNPVFDETSTVLDQVFYGESPLMKLLRDYEQVLADLQREPDNQQAQQRLLNLQNRMDAANAWEMNTQAKTILTRLGITQFFAPVSQLSGGQRKRVAMARALIQPADLLVLDEPTNHLDNETIEWLEEYLNRYKGSILLVTHDRYFLDRVANRIFELDRGKLYSYEGNYAAFLEKKAERLELEAAAESKRQNLLRRELAWLHRGAKARTTKQKARIQRVEELRDRKADGPTDKLDMALGASRLGKKVLEIEHLQKRYGERTLIRDFSHIVQPGDRIGIIGPNGSGKSTLLNLIAGRIQPDAGSIEIGQTVKLAYYTQESVEMNDQQRVIDYIKEVAEVIHTVDGQTITAAQMLERFLFPPYMQWTLIGKLSGGEKRRLYLLRTLMGEPNVLLLDEPTNDLDIETLTILEDYLDSFPGTVITVSHDRYFLDRTVDDLFAFEGDGDIRHFTGNYTDYLQARRAQPDLPNSPASSPSGKTARAEASNASSATGRNQNRSRKLSYKEQKEWESIEGKIAELETKAAELKQAIAEAASDYAKIEGLYQEEQRVAAELEAAIERWAELSALVEEMEQQK</sequence>
<evidence type="ECO:0000256" key="5">
    <source>
        <dbReference type="SAM" id="MobiDB-lite"/>
    </source>
</evidence>
<dbReference type="InterPro" id="IPR037118">
    <property type="entry name" value="Val-tRNA_synth_C_sf"/>
</dbReference>
<keyword evidence="2" id="KW-0547">Nucleotide-binding</keyword>